<sequence length="343" mass="39499">MSLESGENLSKIWDEFISSCEFPVNLESHRRVVICTPSLETLRLFNSCCLPSNFELTLESMELIGYSRGSVESKYDANKSEKTSVDLQLYAVAVPLKKSSLQYLDVFLNNTGAGSKDSGYGSLEFCFLLDWEMQDQRNWLRNLQDSLAHLKSHGYKVEGDNLSIWCVNSSYIFKLQRNISSWRNYHIDLQQQVLRSFALENGCSLYNVNCESETNTDTYKTNFMAQVTREFDRVEPELAYFPNIAIPTGTDTQNLIATVDSQFSWETIKNDQEKYEMSLPAAKVKPESQNRRSDALDTDLNELVSQGNYENLEQNAMSILDKYKIDVQQELEKLYTETKRTRH</sequence>
<organism evidence="7 8">
    <name type="scientific">Tetrapisispora phaffii (strain ATCC 24235 / CBS 4417 / NBRC 1672 / NRRL Y-8282 / UCD 70-5)</name>
    <name type="common">Yeast</name>
    <name type="synonym">Fabospora phaffii</name>
    <dbReference type="NCBI Taxonomy" id="1071381"/>
    <lineage>
        <taxon>Eukaryota</taxon>
        <taxon>Fungi</taxon>
        <taxon>Dikarya</taxon>
        <taxon>Ascomycota</taxon>
        <taxon>Saccharomycotina</taxon>
        <taxon>Saccharomycetes</taxon>
        <taxon>Saccharomycetales</taxon>
        <taxon>Saccharomycetaceae</taxon>
        <taxon>Tetrapisispora</taxon>
    </lineage>
</organism>
<dbReference type="OMA" id="QIRWIFL"/>
<evidence type="ECO:0000313" key="7">
    <source>
        <dbReference type="EMBL" id="CCE65577.1"/>
    </source>
</evidence>
<keyword evidence="2" id="KW-0963">Cytoplasm</keyword>
<dbReference type="GO" id="GO:0005874">
    <property type="term" value="C:microtubule"/>
    <property type="evidence" value="ECO:0007669"/>
    <property type="project" value="UniProtKB-KW"/>
</dbReference>
<accession>G8C099</accession>
<reference evidence="7 8" key="1">
    <citation type="journal article" date="2011" name="Proc. Natl. Acad. Sci. U.S.A.">
        <title>Evolutionary erosion of yeast sex chromosomes by mating-type switching accidents.</title>
        <authorList>
            <person name="Gordon J.L."/>
            <person name="Armisen D."/>
            <person name="Proux-Wera E."/>
            <person name="Oheigeartaigh S.S."/>
            <person name="Byrne K.P."/>
            <person name="Wolfe K.H."/>
        </authorList>
    </citation>
    <scope>NUCLEOTIDE SEQUENCE [LARGE SCALE GENOMIC DNA]</scope>
    <source>
        <strain evidence="8">ATCC 24235 / CBS 4417 / NBRC 1672 / NRRL Y-8282 / UCD 70-5</strain>
    </source>
</reference>
<dbReference type="HOGENOM" id="CLU_064762_0_0_1"/>
<evidence type="ECO:0000313" key="8">
    <source>
        <dbReference type="Proteomes" id="UP000005666"/>
    </source>
</evidence>
<dbReference type="GeneID" id="11531596"/>
<evidence type="ECO:0000256" key="4">
    <source>
        <dbReference type="ARBA" id="ARBA00023017"/>
    </source>
</evidence>
<dbReference type="STRING" id="1071381.G8C099"/>
<dbReference type="KEGG" id="tpf:TPHA_0L02260"/>
<keyword evidence="5" id="KW-0505">Motor protein</keyword>
<dbReference type="GO" id="GO:0030286">
    <property type="term" value="C:dynein complex"/>
    <property type="evidence" value="ECO:0007669"/>
    <property type="project" value="UniProtKB-KW"/>
</dbReference>
<evidence type="ECO:0000256" key="6">
    <source>
        <dbReference type="ARBA" id="ARBA00023212"/>
    </source>
</evidence>
<dbReference type="OrthoDB" id="27603at2759"/>
<evidence type="ECO:0000256" key="1">
    <source>
        <dbReference type="ARBA" id="ARBA00004245"/>
    </source>
</evidence>
<keyword evidence="6" id="KW-0206">Cytoskeleton</keyword>
<evidence type="ECO:0000256" key="5">
    <source>
        <dbReference type="ARBA" id="ARBA00023175"/>
    </source>
</evidence>
<comment type="subcellular location">
    <subcellularLocation>
        <location evidence="1">Cytoplasm</location>
        <location evidence="1">Cytoskeleton</location>
    </subcellularLocation>
</comment>
<dbReference type="EMBL" id="HE612867">
    <property type="protein sequence ID" value="CCE65577.1"/>
    <property type="molecule type" value="Genomic_DNA"/>
</dbReference>
<dbReference type="AlphaFoldDB" id="G8C099"/>
<keyword evidence="3" id="KW-0493">Microtubule</keyword>
<evidence type="ECO:0000256" key="3">
    <source>
        <dbReference type="ARBA" id="ARBA00022701"/>
    </source>
</evidence>
<dbReference type="InterPro" id="IPR022780">
    <property type="entry name" value="Dynein_light_int_chain"/>
</dbReference>
<dbReference type="Proteomes" id="UP000005666">
    <property type="component" value="Chromosome 12"/>
</dbReference>
<keyword evidence="4" id="KW-0243">Dynein</keyword>
<protein>
    <submittedName>
        <fullName evidence="7">Uncharacterized protein</fullName>
    </submittedName>
</protein>
<gene>
    <name evidence="7" type="primary">TPHA0L02260</name>
    <name evidence="7" type="ordered locus">TPHA_0L02260</name>
</gene>
<keyword evidence="8" id="KW-1185">Reference proteome</keyword>
<dbReference type="RefSeq" id="XP_003688011.1">
    <property type="nucleotide sequence ID" value="XM_003687963.1"/>
</dbReference>
<evidence type="ECO:0000256" key="2">
    <source>
        <dbReference type="ARBA" id="ARBA00022490"/>
    </source>
</evidence>
<dbReference type="Pfam" id="PF05783">
    <property type="entry name" value="DLIC"/>
    <property type="match status" value="1"/>
</dbReference>
<dbReference type="eggNOG" id="ENOG502S4QG">
    <property type="taxonomic scope" value="Eukaryota"/>
</dbReference>
<name>G8C099_TETPH</name>
<proteinExistence type="predicted"/>